<keyword evidence="3" id="KW-0238">DNA-binding</keyword>
<dbReference type="SUPFAM" id="SSF53850">
    <property type="entry name" value="Periplasmic binding protein-like II"/>
    <property type="match status" value="1"/>
</dbReference>
<dbReference type="InterPro" id="IPR036388">
    <property type="entry name" value="WH-like_DNA-bd_sf"/>
</dbReference>
<evidence type="ECO:0000256" key="1">
    <source>
        <dbReference type="ARBA" id="ARBA00009437"/>
    </source>
</evidence>
<protein>
    <submittedName>
        <fullName evidence="6">LysR family transcriptional regulator</fullName>
    </submittedName>
</protein>
<dbReference type="InterPro" id="IPR005119">
    <property type="entry name" value="LysR_subst-bd"/>
</dbReference>
<dbReference type="SUPFAM" id="SSF46785">
    <property type="entry name" value="Winged helix' DNA-binding domain"/>
    <property type="match status" value="1"/>
</dbReference>
<dbReference type="InterPro" id="IPR000847">
    <property type="entry name" value="LysR_HTH_N"/>
</dbReference>
<proteinExistence type="inferred from homology"/>
<keyword evidence="2" id="KW-0805">Transcription regulation</keyword>
<evidence type="ECO:0000256" key="2">
    <source>
        <dbReference type="ARBA" id="ARBA00023015"/>
    </source>
</evidence>
<evidence type="ECO:0000313" key="7">
    <source>
        <dbReference type="Proteomes" id="UP001597282"/>
    </source>
</evidence>
<evidence type="ECO:0000256" key="3">
    <source>
        <dbReference type="ARBA" id="ARBA00023125"/>
    </source>
</evidence>
<dbReference type="Pfam" id="PF03466">
    <property type="entry name" value="LysR_substrate"/>
    <property type="match status" value="1"/>
</dbReference>
<accession>A0ABW4C4B4</accession>
<sequence length="294" mass="33643">MDLKQLRYFVTIAQEGQVTRAAKKLHMAQPPLSQSLKMLENEIGTPLLERNRRKMELTEAGKTLYLKAQALLHQFEETLSEVKEIGQGLRGMLSVGCVKSCFAYIPERVQFFRKEYPQVTFEFREGDSFQLAQYLENRDIELAIVRLPLAMNHFAYLPLPNEKYVAVLPESWISPTQKQIPMEDLAQMPLLLLHRISGVGQYEIIVDQFRAQGFEPQVVCECPDATMLLSLVNAGVGVTLLPKSTLFMFLTKGVKVLEIQETEITSESAVIWLKDRHLSKSALRFIETFECSWK</sequence>
<organism evidence="6 7">
    <name type="scientific">Kroppenstedtia sanguinis</name>
    <dbReference type="NCBI Taxonomy" id="1380684"/>
    <lineage>
        <taxon>Bacteria</taxon>
        <taxon>Bacillati</taxon>
        <taxon>Bacillota</taxon>
        <taxon>Bacilli</taxon>
        <taxon>Bacillales</taxon>
        <taxon>Thermoactinomycetaceae</taxon>
        <taxon>Kroppenstedtia</taxon>
    </lineage>
</organism>
<dbReference type="PROSITE" id="PS50931">
    <property type="entry name" value="HTH_LYSR"/>
    <property type="match status" value="1"/>
</dbReference>
<keyword evidence="4" id="KW-0804">Transcription</keyword>
<dbReference type="EMBL" id="JBHTNU010000001">
    <property type="protein sequence ID" value="MFD1425549.1"/>
    <property type="molecule type" value="Genomic_DNA"/>
</dbReference>
<name>A0ABW4C4B4_9BACL</name>
<feature type="domain" description="HTH lysR-type" evidence="5">
    <location>
        <begin position="1"/>
        <end position="58"/>
    </location>
</feature>
<evidence type="ECO:0000259" key="5">
    <source>
        <dbReference type="PROSITE" id="PS50931"/>
    </source>
</evidence>
<dbReference type="RefSeq" id="WP_380162387.1">
    <property type="nucleotide sequence ID" value="NZ_JBHTNU010000001.1"/>
</dbReference>
<dbReference type="PANTHER" id="PTHR30346:SF28">
    <property type="entry name" value="HTH-TYPE TRANSCRIPTIONAL REGULATOR CYNR"/>
    <property type="match status" value="1"/>
</dbReference>
<dbReference type="CDD" id="cd05466">
    <property type="entry name" value="PBP2_LTTR_substrate"/>
    <property type="match status" value="1"/>
</dbReference>
<gene>
    <name evidence="6" type="ORF">ACFQ4Y_01200</name>
</gene>
<keyword evidence="7" id="KW-1185">Reference proteome</keyword>
<evidence type="ECO:0000313" key="6">
    <source>
        <dbReference type="EMBL" id="MFD1425549.1"/>
    </source>
</evidence>
<dbReference type="PANTHER" id="PTHR30346">
    <property type="entry name" value="TRANSCRIPTIONAL DUAL REGULATOR HCAR-RELATED"/>
    <property type="match status" value="1"/>
</dbReference>
<evidence type="ECO:0000256" key="4">
    <source>
        <dbReference type="ARBA" id="ARBA00023163"/>
    </source>
</evidence>
<dbReference type="InterPro" id="IPR036390">
    <property type="entry name" value="WH_DNA-bd_sf"/>
</dbReference>
<dbReference type="Pfam" id="PF00126">
    <property type="entry name" value="HTH_1"/>
    <property type="match status" value="1"/>
</dbReference>
<dbReference type="PRINTS" id="PR00039">
    <property type="entry name" value="HTHLYSR"/>
</dbReference>
<comment type="caution">
    <text evidence="6">The sequence shown here is derived from an EMBL/GenBank/DDBJ whole genome shotgun (WGS) entry which is preliminary data.</text>
</comment>
<comment type="similarity">
    <text evidence="1">Belongs to the LysR transcriptional regulatory family.</text>
</comment>
<dbReference type="Gene3D" id="3.40.190.290">
    <property type="match status" value="1"/>
</dbReference>
<dbReference type="Gene3D" id="1.10.10.10">
    <property type="entry name" value="Winged helix-like DNA-binding domain superfamily/Winged helix DNA-binding domain"/>
    <property type="match status" value="1"/>
</dbReference>
<dbReference type="Proteomes" id="UP001597282">
    <property type="component" value="Unassembled WGS sequence"/>
</dbReference>
<reference evidence="7" key="1">
    <citation type="journal article" date="2019" name="Int. J. Syst. Evol. Microbiol.">
        <title>The Global Catalogue of Microorganisms (GCM) 10K type strain sequencing project: providing services to taxonomists for standard genome sequencing and annotation.</title>
        <authorList>
            <consortium name="The Broad Institute Genomics Platform"/>
            <consortium name="The Broad Institute Genome Sequencing Center for Infectious Disease"/>
            <person name="Wu L."/>
            <person name="Ma J."/>
        </authorList>
    </citation>
    <scope>NUCLEOTIDE SEQUENCE [LARGE SCALE GENOMIC DNA]</scope>
    <source>
        <strain evidence="7">S1</strain>
    </source>
</reference>